<evidence type="ECO:0000313" key="2">
    <source>
        <dbReference type="EMBL" id="MCO6049760.1"/>
    </source>
</evidence>
<dbReference type="EMBL" id="JAMXQS010000004">
    <property type="protein sequence ID" value="MCO6049760.1"/>
    <property type="molecule type" value="Genomic_DNA"/>
</dbReference>
<evidence type="ECO:0000256" key="1">
    <source>
        <dbReference type="SAM" id="SignalP"/>
    </source>
</evidence>
<reference evidence="2 3" key="1">
    <citation type="submission" date="2022-06" db="EMBL/GenBank/DDBJ databases">
        <title>Mesorhizobium sp. strain RP14 Genome sequencing and assembly.</title>
        <authorList>
            <person name="Kim I."/>
        </authorList>
    </citation>
    <scope>NUCLEOTIDE SEQUENCE [LARGE SCALE GENOMIC DNA]</scope>
    <source>
        <strain evidence="3">RP14(2022)</strain>
    </source>
</reference>
<keyword evidence="1" id="KW-0732">Signal</keyword>
<comment type="caution">
    <text evidence="2">The sequence shown here is derived from an EMBL/GenBank/DDBJ whole genome shotgun (WGS) entry which is preliminary data.</text>
</comment>
<name>A0ABT1C6A3_9HYPH</name>
<proteinExistence type="predicted"/>
<feature type="signal peptide" evidence="1">
    <location>
        <begin position="1"/>
        <end position="15"/>
    </location>
</feature>
<feature type="chain" id="PRO_5045957895" evidence="1">
    <location>
        <begin position="16"/>
        <end position="138"/>
    </location>
</feature>
<dbReference type="Proteomes" id="UP001205906">
    <property type="component" value="Unassembled WGS sequence"/>
</dbReference>
<gene>
    <name evidence="2" type="ORF">NGM99_08135</name>
</gene>
<accession>A0ABT1C6A3</accession>
<organism evidence="2 3">
    <name type="scientific">Mesorhizobium liriopis</name>
    <dbReference type="NCBI Taxonomy" id="2953882"/>
    <lineage>
        <taxon>Bacteria</taxon>
        <taxon>Pseudomonadati</taxon>
        <taxon>Pseudomonadota</taxon>
        <taxon>Alphaproteobacteria</taxon>
        <taxon>Hyphomicrobiales</taxon>
        <taxon>Phyllobacteriaceae</taxon>
        <taxon>Mesorhizobium</taxon>
    </lineage>
</organism>
<sequence length="138" mass="14809">MLALALAASVFPALANEKSFFHIPGADDFRTQRITRAGAAEKDWPFTVPEGTLLCAYVMGRPVVYFVADHDDTSDDASRAVIVSVDPMDLSFGNMGAQELVERPGDLARLIPRMAPFAQAGERLCDQPPGAALDSGEL</sequence>
<evidence type="ECO:0000313" key="3">
    <source>
        <dbReference type="Proteomes" id="UP001205906"/>
    </source>
</evidence>
<protein>
    <submittedName>
        <fullName evidence="2">Uncharacterized protein</fullName>
    </submittedName>
</protein>
<dbReference type="RefSeq" id="WP_252817881.1">
    <property type="nucleotide sequence ID" value="NZ_JAMXQS010000004.1"/>
</dbReference>
<keyword evidence="3" id="KW-1185">Reference proteome</keyword>